<dbReference type="AlphaFoldDB" id="A0AAU7BU58"/>
<organism evidence="1">
    <name type="scientific">Pontimicrobium sp. SW4</name>
    <dbReference type="NCBI Taxonomy" id="3153519"/>
    <lineage>
        <taxon>Bacteria</taxon>
        <taxon>Pseudomonadati</taxon>
        <taxon>Bacteroidota</taxon>
        <taxon>Flavobacteriia</taxon>
        <taxon>Flavobacteriales</taxon>
        <taxon>Flavobacteriaceae</taxon>
        <taxon>Pontimicrobium</taxon>
    </lineage>
</organism>
<dbReference type="EMBL" id="CP157199">
    <property type="protein sequence ID" value="XBG61633.1"/>
    <property type="molecule type" value="Genomic_DNA"/>
</dbReference>
<reference evidence="1" key="1">
    <citation type="submission" date="2024-05" db="EMBL/GenBank/DDBJ databases">
        <title>Pontimicrobium maritimus sp. nov., isolated form sea water.</title>
        <authorList>
            <person name="Muhammad N."/>
            <person name="Vuong T.Q."/>
            <person name="Han H.L."/>
            <person name="Kim S.-G."/>
        </authorList>
    </citation>
    <scope>NUCLEOTIDE SEQUENCE</scope>
    <source>
        <strain evidence="1">SW4</strain>
    </source>
</reference>
<sequence>MGCNQKEAQNKSAQLSSLASKEVMILGVYHFNNPGMDTYNMEVDDYSTKKRQAEIQEVVNLLAKNRPNKIFVEFLPSQQAKLDSLFTLYADNRLSLKDINGGQNEVYQLGFRLAKQLGIKEILAVDHHGVYLGSYVDFIADTLLIKSYQDYSVDYKQQIEKRQKSFTKNTVKENFIYLNDWQQILNNHNYYNNVAITVKDTSSVMFSYKEMEKEIDGLPYQMRSFDFNNIGVELVTEWYKRNLFIYRNILEKTEEGDRVLIIFGSGHVRYLKQFFDDNPEFNITDTNSFLNNEK</sequence>
<evidence type="ECO:0000313" key="1">
    <source>
        <dbReference type="EMBL" id="XBG61633.1"/>
    </source>
</evidence>
<gene>
    <name evidence="1" type="ORF">ABGB03_01700</name>
</gene>
<protein>
    <submittedName>
        <fullName evidence="1">DUF5694 domain-containing protein</fullName>
    </submittedName>
</protein>
<proteinExistence type="predicted"/>
<dbReference type="Pfam" id="PF18950">
    <property type="entry name" value="DUF5694"/>
    <property type="match status" value="1"/>
</dbReference>
<name>A0AAU7BU58_9FLAO</name>
<dbReference type="InterPro" id="IPR043749">
    <property type="entry name" value="DUF5694"/>
</dbReference>
<accession>A0AAU7BU58</accession>
<dbReference type="RefSeq" id="WP_347924318.1">
    <property type="nucleotide sequence ID" value="NZ_CP157199.1"/>
</dbReference>